<gene>
    <name evidence="2" type="primary">105622948</name>
</gene>
<dbReference type="EMBL" id="ADTU01023098">
    <property type="status" value="NOT_ANNOTATED_CDS"/>
    <property type="molecule type" value="Genomic_DNA"/>
</dbReference>
<dbReference type="InParanoid" id="A0A158NQD7"/>
<keyword evidence="3" id="KW-1185">Reference proteome</keyword>
<evidence type="ECO:0000313" key="3">
    <source>
        <dbReference type="Proteomes" id="UP000005205"/>
    </source>
</evidence>
<reference evidence="2" key="2">
    <citation type="submission" date="2016-04" db="UniProtKB">
        <authorList>
            <consortium name="EnsemblMetazoa"/>
        </authorList>
    </citation>
    <scope>IDENTIFICATION</scope>
</reference>
<reference evidence="3" key="1">
    <citation type="journal article" date="2011" name="PLoS Genet.">
        <title>The genome sequence of the leaf-cutter ant Atta cephalotes reveals insights into its obligate symbiotic lifestyle.</title>
        <authorList>
            <person name="Suen G."/>
            <person name="Teiling C."/>
            <person name="Li L."/>
            <person name="Holt C."/>
            <person name="Abouheif E."/>
            <person name="Bornberg-Bauer E."/>
            <person name="Bouffard P."/>
            <person name="Caldera E.J."/>
            <person name="Cash E."/>
            <person name="Cavanaugh A."/>
            <person name="Denas O."/>
            <person name="Elhaik E."/>
            <person name="Fave M.J."/>
            <person name="Gadau J."/>
            <person name="Gibson J.D."/>
            <person name="Graur D."/>
            <person name="Grubbs K.J."/>
            <person name="Hagen D.E."/>
            <person name="Harkins T.T."/>
            <person name="Helmkampf M."/>
            <person name="Hu H."/>
            <person name="Johnson B.R."/>
            <person name="Kim J."/>
            <person name="Marsh S.E."/>
            <person name="Moeller J.A."/>
            <person name="Munoz-Torres M.C."/>
            <person name="Murphy M.C."/>
            <person name="Naughton M.C."/>
            <person name="Nigam S."/>
            <person name="Overson R."/>
            <person name="Rajakumar R."/>
            <person name="Reese J.T."/>
            <person name="Scott J.J."/>
            <person name="Smith C.R."/>
            <person name="Tao S."/>
            <person name="Tsutsui N.D."/>
            <person name="Viljakainen L."/>
            <person name="Wissler L."/>
            <person name="Yandell M.D."/>
            <person name="Zimmer F."/>
            <person name="Taylor J."/>
            <person name="Slater S.C."/>
            <person name="Clifton S.W."/>
            <person name="Warren W.C."/>
            <person name="Elsik C.G."/>
            <person name="Smith C.D."/>
            <person name="Weinstock G.M."/>
            <person name="Gerardo N.M."/>
            <person name="Currie C.R."/>
        </authorList>
    </citation>
    <scope>NUCLEOTIDE SEQUENCE [LARGE SCALE GENOMIC DNA]</scope>
</reference>
<organism evidence="2 3">
    <name type="scientific">Atta cephalotes</name>
    <name type="common">Leafcutter ant</name>
    <dbReference type="NCBI Taxonomy" id="12957"/>
    <lineage>
        <taxon>Eukaryota</taxon>
        <taxon>Metazoa</taxon>
        <taxon>Ecdysozoa</taxon>
        <taxon>Arthropoda</taxon>
        <taxon>Hexapoda</taxon>
        <taxon>Insecta</taxon>
        <taxon>Pterygota</taxon>
        <taxon>Neoptera</taxon>
        <taxon>Endopterygota</taxon>
        <taxon>Hymenoptera</taxon>
        <taxon>Apocrita</taxon>
        <taxon>Aculeata</taxon>
        <taxon>Formicoidea</taxon>
        <taxon>Formicidae</taxon>
        <taxon>Myrmicinae</taxon>
        <taxon>Atta</taxon>
    </lineage>
</organism>
<dbReference type="STRING" id="12957.A0A158NQD7"/>
<sequence length="160" mass="17930">MHLTFEVDLWEAAVKSAKYHMTQIVGKAYLTFEEMQMILCEIEAILNSRPLLPLSADPNDLAYLSPGHFLIGTTLNGLPCVDLSDVNENRLRWSNEYHSLQARTKWMANKGTQLSTNQLVLIRQPNLAPLQWAMGRVHPGSDGIARTATVKTAKSSYCND</sequence>
<accession>A0A158NQD7</accession>
<dbReference type="EnsemblMetazoa" id="XM_012204355.1">
    <property type="protein sequence ID" value="XP_012059745.1"/>
    <property type="gene ID" value="LOC105622948"/>
</dbReference>
<dbReference type="KEGG" id="acep:105622948"/>
<dbReference type="Pfam" id="PF18701">
    <property type="entry name" value="DUF5641"/>
    <property type="match status" value="1"/>
</dbReference>
<evidence type="ECO:0000313" key="2">
    <source>
        <dbReference type="EnsemblMetazoa" id="XP_012059745.1"/>
    </source>
</evidence>
<dbReference type="OrthoDB" id="6432478at2759"/>
<name>A0A158NQD7_ATTCE</name>
<proteinExistence type="predicted"/>
<evidence type="ECO:0000259" key="1">
    <source>
        <dbReference type="Pfam" id="PF18701"/>
    </source>
</evidence>
<dbReference type="AlphaFoldDB" id="A0A158NQD7"/>
<dbReference type="InterPro" id="IPR040676">
    <property type="entry name" value="DUF5641"/>
</dbReference>
<dbReference type="Proteomes" id="UP000005205">
    <property type="component" value="Unassembled WGS sequence"/>
</dbReference>
<dbReference type="PANTHER" id="PTHR47331">
    <property type="entry name" value="PHD-TYPE DOMAIN-CONTAINING PROTEIN"/>
    <property type="match status" value="1"/>
</dbReference>
<feature type="domain" description="DUF5641" evidence="1">
    <location>
        <begin position="92"/>
        <end position="157"/>
    </location>
</feature>
<protein>
    <recommendedName>
        <fullName evidence="1">DUF5641 domain-containing protein</fullName>
    </recommendedName>
</protein>